<keyword evidence="2" id="KW-0472">Membrane</keyword>
<feature type="region of interest" description="Disordered" evidence="1">
    <location>
        <begin position="1"/>
        <end position="38"/>
    </location>
</feature>
<accession>A0A1I4EFS2</accession>
<feature type="transmembrane region" description="Helical" evidence="2">
    <location>
        <begin position="52"/>
        <end position="73"/>
    </location>
</feature>
<feature type="transmembrane region" description="Helical" evidence="2">
    <location>
        <begin position="103"/>
        <end position="123"/>
    </location>
</feature>
<dbReference type="AlphaFoldDB" id="A0A1I4EFS2"/>
<dbReference type="RefSeq" id="WP_089869214.1">
    <property type="nucleotide sequence ID" value="NZ_FOTC01000002.1"/>
</dbReference>
<evidence type="ECO:0000313" key="4">
    <source>
        <dbReference type="EMBL" id="SFL04625.1"/>
    </source>
</evidence>
<keyword evidence="2" id="KW-1133">Transmembrane helix</keyword>
<reference evidence="5" key="1">
    <citation type="submission" date="2016-10" db="EMBL/GenBank/DDBJ databases">
        <authorList>
            <person name="Varghese N."/>
            <person name="Submissions S."/>
        </authorList>
    </citation>
    <scope>NUCLEOTIDE SEQUENCE [LARGE SCALE GENOMIC DNA]</scope>
    <source>
        <strain evidence="5">CGMCC 1.7738</strain>
    </source>
</reference>
<feature type="transmembrane region" description="Helical" evidence="2">
    <location>
        <begin position="80"/>
        <end position="97"/>
    </location>
</feature>
<sequence>MSDTDTAERTADSGANSRDDEQRTDGTGDSGDGDGRSGGRDIVVPMRLYKTITVFSTLIAVVSVVVGFVLLDAATLSISFLRRAITGVLAAVGIGIADGVLTAILAFLGLAVIGFGAGVYIVGTRFRARGMGKSQEDSNEESDNG</sequence>
<evidence type="ECO:0000259" key="3">
    <source>
        <dbReference type="Pfam" id="PF23997"/>
    </source>
</evidence>
<name>A0A1I4EFS2_9EURY</name>
<dbReference type="EMBL" id="FOTC01000002">
    <property type="protein sequence ID" value="SFL04625.1"/>
    <property type="molecule type" value="Genomic_DNA"/>
</dbReference>
<keyword evidence="2" id="KW-0812">Transmembrane</keyword>
<evidence type="ECO:0000256" key="1">
    <source>
        <dbReference type="SAM" id="MobiDB-lite"/>
    </source>
</evidence>
<evidence type="ECO:0000313" key="5">
    <source>
        <dbReference type="Proteomes" id="UP000199607"/>
    </source>
</evidence>
<feature type="domain" description="DUF7315" evidence="3">
    <location>
        <begin position="40"/>
        <end position="141"/>
    </location>
</feature>
<keyword evidence="5" id="KW-1185">Reference proteome</keyword>
<protein>
    <recommendedName>
        <fullName evidence="3">DUF7315 domain-containing protein</fullName>
    </recommendedName>
</protein>
<dbReference type="InterPro" id="IPR055739">
    <property type="entry name" value="DUF7315"/>
</dbReference>
<evidence type="ECO:0000256" key="2">
    <source>
        <dbReference type="SAM" id="Phobius"/>
    </source>
</evidence>
<proteinExistence type="predicted"/>
<organism evidence="4 5">
    <name type="scientific">Halogranum rubrum</name>
    <dbReference type="NCBI Taxonomy" id="553466"/>
    <lineage>
        <taxon>Archaea</taxon>
        <taxon>Methanobacteriati</taxon>
        <taxon>Methanobacteriota</taxon>
        <taxon>Stenosarchaea group</taxon>
        <taxon>Halobacteria</taxon>
        <taxon>Halobacteriales</taxon>
        <taxon>Haloferacaceae</taxon>
    </lineage>
</organism>
<dbReference type="Proteomes" id="UP000199607">
    <property type="component" value="Unassembled WGS sequence"/>
</dbReference>
<gene>
    <name evidence="4" type="ORF">SAMN04487950_2154</name>
</gene>
<feature type="compositionally biased region" description="Basic and acidic residues" evidence="1">
    <location>
        <begin position="1"/>
        <end position="26"/>
    </location>
</feature>
<dbReference type="STRING" id="553466.SAMN04487950_2154"/>
<dbReference type="Pfam" id="PF23997">
    <property type="entry name" value="DUF7315"/>
    <property type="match status" value="1"/>
</dbReference>